<keyword evidence="5" id="KW-1185">Reference proteome</keyword>
<evidence type="ECO:0000313" key="5">
    <source>
        <dbReference type="Proteomes" id="UP001180616"/>
    </source>
</evidence>
<dbReference type="InterPro" id="IPR029045">
    <property type="entry name" value="ClpP/crotonase-like_dom_sf"/>
</dbReference>
<proteinExistence type="inferred from homology"/>
<dbReference type="Pfam" id="PF01343">
    <property type="entry name" value="Peptidase_S49"/>
    <property type="match status" value="1"/>
</dbReference>
<feature type="compositionally biased region" description="Low complexity" evidence="2">
    <location>
        <begin position="47"/>
        <end position="57"/>
    </location>
</feature>
<reference evidence="4" key="1">
    <citation type="submission" date="2023-09" db="EMBL/GenBank/DDBJ databases">
        <authorList>
            <consortium name="CW5 consortium"/>
            <person name="Lu C.-W."/>
        </authorList>
    </citation>
    <scope>NUCLEOTIDE SEQUENCE</scope>
    <source>
        <strain evidence="4">KPS</strain>
    </source>
</reference>
<dbReference type="Gene3D" id="3.90.226.10">
    <property type="entry name" value="2-enoyl-CoA Hydratase, Chain A, domain 1"/>
    <property type="match status" value="1"/>
</dbReference>
<gene>
    <name evidence="4" type="ORF">KPS_000284</name>
</gene>
<evidence type="ECO:0000313" key="4">
    <source>
        <dbReference type="EMBL" id="WMW65773.1"/>
    </source>
</evidence>
<comment type="similarity">
    <text evidence="1">Belongs to the peptidase S49 family.</text>
</comment>
<dbReference type="EMBL" id="CP133659">
    <property type="protein sequence ID" value="WMW65773.1"/>
    <property type="molecule type" value="Genomic_DNA"/>
</dbReference>
<feature type="domain" description="Peptidase S49" evidence="3">
    <location>
        <begin position="153"/>
        <end position="298"/>
    </location>
</feature>
<sequence>MPHSLFAERLWAVLPEALPPFIATLRGLSPHRPGNADMPAPQGPGGTALSPAGATPPAAGPFGGSGEPARPYDIRNGVAVIPVRGVLAQFGLSGWYGQRIAIGMLDEIRPAIDAALRDRAARAVLLDINSPGGSVAGMKELADHIAAIRTGGGKPVGAYANGAMASAAYAIGAATGRVYAPATALVGSVGIIAVYGNWSGWNEKAGISYAYLTAGKWKAVGNEDNPLSDEERAYLQERLDIQYRHFTEGVASAMGLDLAALTTWADGRYFVASDAPKGLVTDIVADLDAAIATLAKETTMDRQTLAAQHPDLLASIERESAERAAASLDQQAKAALQARTEACVAAVRATAGDDAATRVQALLDQDLTAAQISAVAGLMPPAQPAATTQEPGRESGAQQRILTALEQAHAAPLGAGGANRQADPVAASVQRMISMER</sequence>
<dbReference type="CDD" id="cd07022">
    <property type="entry name" value="S49_Sppa_36K_type"/>
    <property type="match status" value="1"/>
</dbReference>
<dbReference type="Gene3D" id="6.20.330.10">
    <property type="match status" value="1"/>
</dbReference>
<protein>
    <submittedName>
        <fullName evidence="4">S49 family peptidase</fullName>
    </submittedName>
</protein>
<dbReference type="PANTHER" id="PTHR42987">
    <property type="entry name" value="PEPTIDASE S49"/>
    <property type="match status" value="1"/>
</dbReference>
<evidence type="ECO:0000259" key="3">
    <source>
        <dbReference type="Pfam" id="PF01343"/>
    </source>
</evidence>
<evidence type="ECO:0000256" key="1">
    <source>
        <dbReference type="ARBA" id="ARBA00008683"/>
    </source>
</evidence>
<feature type="region of interest" description="Disordered" evidence="2">
    <location>
        <begin position="32"/>
        <end position="67"/>
    </location>
</feature>
<organism evidence="4 5">
    <name type="scientific">Nitratidesulfovibrio liaohensis</name>
    <dbReference type="NCBI Taxonomy" id="2604158"/>
    <lineage>
        <taxon>Bacteria</taxon>
        <taxon>Pseudomonadati</taxon>
        <taxon>Thermodesulfobacteriota</taxon>
        <taxon>Desulfovibrionia</taxon>
        <taxon>Desulfovibrionales</taxon>
        <taxon>Desulfovibrionaceae</taxon>
        <taxon>Nitratidesulfovibrio</taxon>
    </lineage>
</organism>
<name>A0ABY9R4P6_9BACT</name>
<dbReference type="PANTHER" id="PTHR42987:SF4">
    <property type="entry name" value="PROTEASE SOHB-RELATED"/>
    <property type="match status" value="1"/>
</dbReference>
<dbReference type="Proteomes" id="UP001180616">
    <property type="component" value="Chromosome"/>
</dbReference>
<dbReference type="RefSeq" id="WP_309541728.1">
    <property type="nucleotide sequence ID" value="NZ_CP133659.1"/>
</dbReference>
<dbReference type="InterPro" id="IPR002142">
    <property type="entry name" value="Peptidase_S49"/>
</dbReference>
<dbReference type="InterPro" id="IPR033855">
    <property type="entry name" value="Protein_C"/>
</dbReference>
<dbReference type="SUPFAM" id="SSF52096">
    <property type="entry name" value="ClpP/crotonase"/>
    <property type="match status" value="1"/>
</dbReference>
<accession>A0ABY9R4P6</accession>
<evidence type="ECO:0000256" key="2">
    <source>
        <dbReference type="SAM" id="MobiDB-lite"/>
    </source>
</evidence>